<dbReference type="AlphaFoldDB" id="A0A9W8Y9Z0"/>
<feature type="region of interest" description="Disordered" evidence="5">
    <location>
        <begin position="1"/>
        <end position="23"/>
    </location>
</feature>
<comment type="subcellular location">
    <subcellularLocation>
        <location evidence="1">Membrane</location>
        <topology evidence="1">Multi-pass membrane protein</topology>
    </subcellularLocation>
</comment>
<organism evidence="7 8">
    <name type="scientific">Neocucurbitaria cava</name>
    <dbReference type="NCBI Taxonomy" id="798079"/>
    <lineage>
        <taxon>Eukaryota</taxon>
        <taxon>Fungi</taxon>
        <taxon>Dikarya</taxon>
        <taxon>Ascomycota</taxon>
        <taxon>Pezizomycotina</taxon>
        <taxon>Dothideomycetes</taxon>
        <taxon>Pleosporomycetidae</taxon>
        <taxon>Pleosporales</taxon>
        <taxon>Pleosporineae</taxon>
        <taxon>Cucurbitariaceae</taxon>
        <taxon>Neocucurbitaria</taxon>
    </lineage>
</organism>
<comment type="caution">
    <text evidence="7">The sequence shown here is derived from an EMBL/GenBank/DDBJ whole genome shotgun (WGS) entry which is preliminary data.</text>
</comment>
<feature type="compositionally biased region" description="Basic and acidic residues" evidence="5">
    <location>
        <begin position="307"/>
        <end position="328"/>
    </location>
</feature>
<feature type="transmembrane region" description="Helical" evidence="6">
    <location>
        <begin position="155"/>
        <end position="174"/>
    </location>
</feature>
<dbReference type="GO" id="GO:0016020">
    <property type="term" value="C:membrane"/>
    <property type="evidence" value="ECO:0007669"/>
    <property type="project" value="UniProtKB-SubCell"/>
</dbReference>
<keyword evidence="2 6" id="KW-0812">Transmembrane</keyword>
<feature type="region of interest" description="Disordered" evidence="5">
    <location>
        <begin position="351"/>
        <end position="376"/>
    </location>
</feature>
<dbReference type="PANTHER" id="PTHR31465">
    <property type="entry name" value="PROTEIN RTA1-RELATED"/>
    <property type="match status" value="1"/>
</dbReference>
<name>A0A9W8Y9Z0_9PLEO</name>
<dbReference type="Pfam" id="PF04479">
    <property type="entry name" value="RTA1"/>
    <property type="match status" value="1"/>
</dbReference>
<feature type="transmembrane region" description="Helical" evidence="6">
    <location>
        <begin position="238"/>
        <end position="259"/>
    </location>
</feature>
<keyword evidence="8" id="KW-1185">Reference proteome</keyword>
<feature type="transmembrane region" description="Helical" evidence="6">
    <location>
        <begin position="78"/>
        <end position="99"/>
    </location>
</feature>
<dbReference type="EMBL" id="JAPEUY010000007">
    <property type="protein sequence ID" value="KAJ4371381.1"/>
    <property type="molecule type" value="Genomic_DNA"/>
</dbReference>
<sequence length="376" mass="41138">MATSTSTTTSPSLTTSTSTSTPSCVTATPGLHGYVPPEACNAKWAYNPSFAAAVAFALIFGIATLAHLALAILHRKPFCWVIVMAAAWEFSAFIIRALGSHNQQNTAYATASQILFLLAPLWVNAFVYMTAGRLVWMLHPEKKIWGFKAMSMGKWFVWLDVFSFVVQGAGGMMLNPGSDAKTMEVGKKIYMSGVGVQEFFILLFSALIVRFHVDALRLERQGLLGNGGLGKSGNWWKWLTYTLYAVLTLITIRIIYRLAEFSGGVDPADNQLPYKEGYALGLDAFPMALAITLLAILHPGVVLKGPESEFPSRKEKKAEKKARKEEKKRLKVAKKSGLAVDTGYSPVHSVSSNKGLVNDDVEMGRMGRQNGDVARF</sequence>
<feature type="transmembrane region" description="Helical" evidence="6">
    <location>
        <begin position="111"/>
        <end position="135"/>
    </location>
</feature>
<dbReference type="OrthoDB" id="5384040at2759"/>
<feature type="transmembrane region" description="Helical" evidence="6">
    <location>
        <begin position="279"/>
        <end position="303"/>
    </location>
</feature>
<dbReference type="PANTHER" id="PTHR31465:SF15">
    <property type="entry name" value="LIPID TRANSPORTER ATNI-RELATED"/>
    <property type="match status" value="1"/>
</dbReference>
<evidence type="ECO:0000256" key="2">
    <source>
        <dbReference type="ARBA" id="ARBA00022692"/>
    </source>
</evidence>
<evidence type="ECO:0000256" key="3">
    <source>
        <dbReference type="ARBA" id="ARBA00022989"/>
    </source>
</evidence>
<evidence type="ECO:0000256" key="4">
    <source>
        <dbReference type="ARBA" id="ARBA00023136"/>
    </source>
</evidence>
<feature type="region of interest" description="Disordered" evidence="5">
    <location>
        <begin position="307"/>
        <end position="334"/>
    </location>
</feature>
<feature type="transmembrane region" description="Helical" evidence="6">
    <location>
        <begin position="194"/>
        <end position="213"/>
    </location>
</feature>
<keyword evidence="3 6" id="KW-1133">Transmembrane helix</keyword>
<reference evidence="7" key="1">
    <citation type="submission" date="2022-10" db="EMBL/GenBank/DDBJ databases">
        <title>Tapping the CABI collections for fungal endophytes: first genome assemblies for Collariella, Neodidymelliopsis, Ascochyta clinopodiicola, Didymella pomorum, Didymosphaeria variabile, Neocosmospora piperis and Neocucurbitaria cava.</title>
        <authorList>
            <person name="Hill R."/>
        </authorList>
    </citation>
    <scope>NUCLEOTIDE SEQUENCE</scope>
    <source>
        <strain evidence="7">IMI 356814</strain>
    </source>
</reference>
<evidence type="ECO:0000256" key="5">
    <source>
        <dbReference type="SAM" id="MobiDB-lite"/>
    </source>
</evidence>
<evidence type="ECO:0000313" key="8">
    <source>
        <dbReference type="Proteomes" id="UP001140560"/>
    </source>
</evidence>
<gene>
    <name evidence="7" type="ORF">N0V83_004598</name>
</gene>
<evidence type="ECO:0000256" key="1">
    <source>
        <dbReference type="ARBA" id="ARBA00004141"/>
    </source>
</evidence>
<dbReference type="Proteomes" id="UP001140560">
    <property type="component" value="Unassembled WGS sequence"/>
</dbReference>
<dbReference type="InterPro" id="IPR007568">
    <property type="entry name" value="RTA1"/>
</dbReference>
<evidence type="ECO:0000313" key="7">
    <source>
        <dbReference type="EMBL" id="KAJ4371381.1"/>
    </source>
</evidence>
<keyword evidence="4 6" id="KW-0472">Membrane</keyword>
<evidence type="ECO:0000256" key="6">
    <source>
        <dbReference type="SAM" id="Phobius"/>
    </source>
</evidence>
<protein>
    <submittedName>
        <fullName evidence="7">Uncharacterized protein</fullName>
    </submittedName>
</protein>
<accession>A0A9W8Y9Z0</accession>
<feature type="transmembrane region" description="Helical" evidence="6">
    <location>
        <begin position="50"/>
        <end position="71"/>
    </location>
</feature>
<proteinExistence type="predicted"/>